<feature type="region of interest" description="Disordered" evidence="1">
    <location>
        <begin position="122"/>
        <end position="155"/>
    </location>
</feature>
<proteinExistence type="predicted"/>
<evidence type="ECO:0000259" key="2">
    <source>
        <dbReference type="Pfam" id="PF05303"/>
    </source>
</evidence>
<dbReference type="EMBL" id="LK023315">
    <property type="protein sequence ID" value="CDS04830.1"/>
    <property type="molecule type" value="Genomic_DNA"/>
</dbReference>
<dbReference type="SUPFAM" id="SSF103107">
    <property type="entry name" value="Hypothetical protein c14orf129, hspc210"/>
    <property type="match status" value="1"/>
</dbReference>
<dbReference type="OrthoDB" id="5804279at2759"/>
<protein>
    <recommendedName>
        <fullName evidence="2">GSKIP domain-containing protein</fullName>
    </recommendedName>
</protein>
<sequence length="155" mass="17334">MRLPTLSEELDAITHNYDYGIVPGSATVFVHDELEGIGRLDLTLLEGVMIVIEVGDQGYKITSYSPLHSGSTTIAATQAVVANVNRPFETMESLLMTISPMFLQRFQEVLYQKLDNVRQQQPSEDDLILHQQQQQQPSTQMSSSSYNTLSEKEGL</sequence>
<name>A0A077WBK3_9FUNG</name>
<dbReference type="Pfam" id="PF05303">
    <property type="entry name" value="GSKIP_dom"/>
    <property type="match status" value="1"/>
</dbReference>
<dbReference type="InterPro" id="IPR023231">
    <property type="entry name" value="GSKIP_dom_sf"/>
</dbReference>
<dbReference type="InterPro" id="IPR007967">
    <property type="entry name" value="GSKIP_dom"/>
</dbReference>
<evidence type="ECO:0000256" key="1">
    <source>
        <dbReference type="SAM" id="MobiDB-lite"/>
    </source>
</evidence>
<feature type="compositionally biased region" description="Low complexity" evidence="1">
    <location>
        <begin position="131"/>
        <end position="145"/>
    </location>
</feature>
<reference evidence="3" key="1">
    <citation type="journal article" date="2014" name="Genome Announc.">
        <title>De novo whole-genome sequence and genome annotation of Lichtheimia ramosa.</title>
        <authorList>
            <person name="Linde J."/>
            <person name="Schwartze V."/>
            <person name="Binder U."/>
            <person name="Lass-Florl C."/>
            <person name="Voigt K."/>
            <person name="Horn F."/>
        </authorList>
    </citation>
    <scope>NUCLEOTIDE SEQUENCE</scope>
    <source>
        <strain evidence="3">JMRC FSU:6197</strain>
    </source>
</reference>
<organism evidence="3">
    <name type="scientific">Lichtheimia ramosa</name>
    <dbReference type="NCBI Taxonomy" id="688394"/>
    <lineage>
        <taxon>Eukaryota</taxon>
        <taxon>Fungi</taxon>
        <taxon>Fungi incertae sedis</taxon>
        <taxon>Mucoromycota</taxon>
        <taxon>Mucoromycotina</taxon>
        <taxon>Mucoromycetes</taxon>
        <taxon>Mucorales</taxon>
        <taxon>Lichtheimiaceae</taxon>
        <taxon>Lichtheimia</taxon>
    </lineage>
</organism>
<evidence type="ECO:0000313" key="3">
    <source>
        <dbReference type="EMBL" id="CDS04830.1"/>
    </source>
</evidence>
<feature type="domain" description="GSKIP" evidence="2">
    <location>
        <begin position="39"/>
        <end position="116"/>
    </location>
</feature>
<gene>
    <name evidence="3" type="ORF">LRAMOSA07360</name>
</gene>
<accession>A0A077WBK3</accession>
<dbReference type="Gene3D" id="3.30.2280.10">
    <property type="entry name" value="Hypothetical protein (hspc210)"/>
    <property type="match status" value="1"/>
</dbReference>
<dbReference type="AlphaFoldDB" id="A0A077WBK3"/>